<organism evidence="2 3">
    <name type="scientific">Mesorhizobium waimense</name>
    <dbReference type="NCBI Taxonomy" id="1300307"/>
    <lineage>
        <taxon>Bacteria</taxon>
        <taxon>Pseudomonadati</taxon>
        <taxon>Pseudomonadota</taxon>
        <taxon>Alphaproteobacteria</taxon>
        <taxon>Hyphomicrobiales</taxon>
        <taxon>Phyllobacteriaceae</taxon>
        <taxon>Mesorhizobium</taxon>
    </lineage>
</organism>
<accession>A0A3A5KCI6</accession>
<gene>
    <name evidence="2" type="ORF">D3227_25735</name>
</gene>
<dbReference type="OrthoDB" id="1633386at2"/>
<name>A0A3A5KCI6_9HYPH</name>
<protein>
    <submittedName>
        <fullName evidence="2">DUF2163 domain-containing protein</fullName>
    </submittedName>
</protein>
<dbReference type="Pfam" id="PF09356">
    <property type="entry name" value="Phage_BR0599"/>
    <property type="match status" value="1"/>
</dbReference>
<dbReference type="RefSeq" id="WP_120017088.1">
    <property type="nucleotide sequence ID" value="NZ_QZWZ01000024.1"/>
</dbReference>
<dbReference type="Pfam" id="PF09931">
    <property type="entry name" value="Phage_phiJL001_Gp84_N"/>
    <property type="match status" value="1"/>
</dbReference>
<dbReference type="EMBL" id="QZWZ01000024">
    <property type="protein sequence ID" value="RJT32804.1"/>
    <property type="molecule type" value="Genomic_DNA"/>
</dbReference>
<comment type="caution">
    <text evidence="2">The sequence shown here is derived from an EMBL/GenBank/DDBJ whole genome shotgun (WGS) entry which is preliminary data.</text>
</comment>
<evidence type="ECO:0000259" key="1">
    <source>
        <dbReference type="Pfam" id="PF09356"/>
    </source>
</evidence>
<dbReference type="AlphaFoldDB" id="A0A3A5KCI6"/>
<dbReference type="InterPro" id="IPR018964">
    <property type="entry name" value="Phage_phiJL001_Gp84_C"/>
</dbReference>
<sequence length="352" mass="37899">MRVTLSGLKAAMASTPHTLGWLGQFVFADGTTIRVSGTGQDQSFNSQTWTKDKSFKGSTLKFQGDGSVPDGDVTAPAAISDAYDSEDVYAGTFEGMEITLYLVSFNSPSDGGMMQLGPYPVSEINYDDRGRVAVFEVRGILQRAKEITVEELSVSCRSDLGDMRPGYCNVPLYPDDVARSTAYAVGDYVRALDAGDYHNRMFVCTTAGTTAGSAPAYNYTVAATTADGTAVFAAQEAWVRSGVVATVSDDSDFTGTLTEGRAVDGWFTNGVIKWTSGLNAGLYNQVRVWTQSTSRIQLWGAARWTVAVADTFEIVPGCDKTDSMCRLRFLNKINFRGEDMLPGQAFLNGAGQ</sequence>
<proteinExistence type="predicted"/>
<reference evidence="2 3" key="1">
    <citation type="submission" date="2018-09" db="EMBL/GenBank/DDBJ databases">
        <title>Mesorhizobium carmichaelinearum sp. nov. isolated from Carmichaelinea spp. root nodules in New Zealand.</title>
        <authorList>
            <person name="De Meyer S.E."/>
        </authorList>
    </citation>
    <scope>NUCLEOTIDE SEQUENCE [LARGE SCALE GENOMIC DNA]</scope>
    <source>
        <strain evidence="2 3">ICMP19557</strain>
    </source>
</reference>
<evidence type="ECO:0000313" key="2">
    <source>
        <dbReference type="EMBL" id="RJT32804.1"/>
    </source>
</evidence>
<evidence type="ECO:0000313" key="3">
    <source>
        <dbReference type="Proteomes" id="UP000272706"/>
    </source>
</evidence>
<dbReference type="Proteomes" id="UP000272706">
    <property type="component" value="Unassembled WGS sequence"/>
</dbReference>
<keyword evidence="3" id="KW-1185">Reference proteome</keyword>
<feature type="domain" description="Bacteriophage phiJL001 Gp84 C-terminal" evidence="1">
    <location>
        <begin position="265"/>
        <end position="344"/>
    </location>
</feature>